<dbReference type="GO" id="GO:0046474">
    <property type="term" value="P:glycerophospholipid biosynthetic process"/>
    <property type="evidence" value="ECO:0007669"/>
    <property type="project" value="TreeGrafter"/>
</dbReference>
<feature type="transmembrane region" description="Helical" evidence="12">
    <location>
        <begin position="84"/>
        <end position="103"/>
    </location>
</feature>
<evidence type="ECO:0000256" key="1">
    <source>
        <dbReference type="ARBA" id="ARBA00004141"/>
    </source>
</evidence>
<evidence type="ECO:0000313" key="14">
    <source>
        <dbReference type="Proteomes" id="UP000176634"/>
    </source>
</evidence>
<name>A0A1F6P7L9_9BACT</name>
<evidence type="ECO:0008006" key="15">
    <source>
        <dbReference type="Google" id="ProtNLM"/>
    </source>
</evidence>
<evidence type="ECO:0000256" key="2">
    <source>
        <dbReference type="ARBA" id="ARBA00010441"/>
    </source>
</evidence>
<evidence type="ECO:0000256" key="9">
    <source>
        <dbReference type="ARBA" id="ARBA00023209"/>
    </source>
</evidence>
<keyword evidence="6 12" id="KW-1133">Transmembrane helix</keyword>
<keyword evidence="3" id="KW-0444">Lipid biosynthesis</keyword>
<feature type="transmembrane region" description="Helical" evidence="12">
    <location>
        <begin position="174"/>
        <end position="190"/>
    </location>
</feature>
<dbReference type="InterPro" id="IPR048254">
    <property type="entry name" value="CDP_ALCOHOL_P_TRANSF_CS"/>
</dbReference>
<dbReference type="EMBL" id="MFRA01000008">
    <property type="protein sequence ID" value="OGH92108.1"/>
    <property type="molecule type" value="Genomic_DNA"/>
</dbReference>
<dbReference type="InterPro" id="IPR000462">
    <property type="entry name" value="CDP-OH_P_trans"/>
</dbReference>
<keyword evidence="7" id="KW-0443">Lipid metabolism</keyword>
<dbReference type="Gene3D" id="1.20.120.1760">
    <property type="match status" value="1"/>
</dbReference>
<dbReference type="PANTHER" id="PTHR14269">
    <property type="entry name" value="CDP-DIACYLGLYCEROL--GLYCEROL-3-PHOSPHATE 3-PHOSPHATIDYLTRANSFERASE-RELATED"/>
    <property type="match status" value="1"/>
</dbReference>
<comment type="caution">
    <text evidence="13">The sequence shown here is derived from an EMBL/GenBank/DDBJ whole genome shotgun (WGS) entry which is preliminary data.</text>
</comment>
<proteinExistence type="inferred from homology"/>
<keyword evidence="10" id="KW-1208">Phospholipid metabolism</keyword>
<protein>
    <recommendedName>
        <fullName evidence="15">CDP-diacylglycerol--glycerol-3-phosphate 3-phosphatidyltransferase</fullName>
    </recommendedName>
</protein>
<dbReference type="Proteomes" id="UP000176634">
    <property type="component" value="Unassembled WGS sequence"/>
</dbReference>
<dbReference type="PANTHER" id="PTHR14269:SF62">
    <property type="entry name" value="CDP-DIACYLGLYCEROL--GLYCEROL-3-PHOSPHATE 3-PHOSPHATIDYLTRANSFERASE 1, CHLOROPLASTIC"/>
    <property type="match status" value="1"/>
</dbReference>
<keyword evidence="8 12" id="KW-0472">Membrane</keyword>
<evidence type="ECO:0000313" key="13">
    <source>
        <dbReference type="EMBL" id="OGH92108.1"/>
    </source>
</evidence>
<dbReference type="GO" id="GO:0008444">
    <property type="term" value="F:CDP-diacylglycerol-glycerol-3-phosphate 3-phosphatidyltransferase activity"/>
    <property type="evidence" value="ECO:0007669"/>
    <property type="project" value="InterPro"/>
</dbReference>
<reference evidence="13 14" key="1">
    <citation type="journal article" date="2016" name="Nat. Commun.">
        <title>Thousands of microbial genomes shed light on interconnected biogeochemical processes in an aquifer system.</title>
        <authorList>
            <person name="Anantharaman K."/>
            <person name="Brown C.T."/>
            <person name="Hug L.A."/>
            <person name="Sharon I."/>
            <person name="Castelle C.J."/>
            <person name="Probst A.J."/>
            <person name="Thomas B.C."/>
            <person name="Singh A."/>
            <person name="Wilkins M.J."/>
            <person name="Karaoz U."/>
            <person name="Brodie E.L."/>
            <person name="Williams K.H."/>
            <person name="Hubbard S.S."/>
            <person name="Banfield J.F."/>
        </authorList>
    </citation>
    <scope>NUCLEOTIDE SEQUENCE [LARGE SCALE GENOMIC DNA]</scope>
</reference>
<keyword evidence="4 11" id="KW-0808">Transferase</keyword>
<dbReference type="InterPro" id="IPR004570">
    <property type="entry name" value="Phosphatidylglycerol_P_synth"/>
</dbReference>
<keyword evidence="9" id="KW-0594">Phospholipid biosynthesis</keyword>
<evidence type="ECO:0000256" key="11">
    <source>
        <dbReference type="RuleBase" id="RU003750"/>
    </source>
</evidence>
<sequence length="191" mass="21567">MLEPIKITFADKILAKVFLPLFPMWIRPNHLTALRLFLTPLVIWLFWNERYLGGGILFILTAFTDALDGAMARTRNQVTSFGKMFDPLADKILICTVVYILVLKYVNVYAAWIIIVLEAVIILAALIKRGNGSTHIQSNIWGKIKMNLQVWGVVILLLSIVFNIEQLLAVSQGTFYLAIAFATMSLFTYGI</sequence>
<keyword evidence="5 12" id="KW-0812">Transmembrane</keyword>
<dbReference type="GO" id="GO:0016020">
    <property type="term" value="C:membrane"/>
    <property type="evidence" value="ECO:0007669"/>
    <property type="project" value="UniProtKB-SubCell"/>
</dbReference>
<evidence type="ECO:0000256" key="10">
    <source>
        <dbReference type="ARBA" id="ARBA00023264"/>
    </source>
</evidence>
<feature type="transmembrane region" description="Helical" evidence="12">
    <location>
        <begin position="109"/>
        <end position="127"/>
    </location>
</feature>
<evidence type="ECO:0000256" key="12">
    <source>
        <dbReference type="SAM" id="Phobius"/>
    </source>
</evidence>
<comment type="subcellular location">
    <subcellularLocation>
        <location evidence="1">Membrane</location>
        <topology evidence="1">Multi-pass membrane protein</topology>
    </subcellularLocation>
</comment>
<dbReference type="PIRSF" id="PIRSF000847">
    <property type="entry name" value="Phos_ph_gly_syn"/>
    <property type="match status" value="1"/>
</dbReference>
<dbReference type="AlphaFoldDB" id="A0A1F6P7L9"/>
<evidence type="ECO:0000256" key="4">
    <source>
        <dbReference type="ARBA" id="ARBA00022679"/>
    </source>
</evidence>
<evidence type="ECO:0000256" key="7">
    <source>
        <dbReference type="ARBA" id="ARBA00023098"/>
    </source>
</evidence>
<gene>
    <name evidence="13" type="ORF">A2563_00785</name>
</gene>
<evidence type="ECO:0000256" key="5">
    <source>
        <dbReference type="ARBA" id="ARBA00022692"/>
    </source>
</evidence>
<evidence type="ECO:0000256" key="6">
    <source>
        <dbReference type="ARBA" id="ARBA00022989"/>
    </source>
</evidence>
<evidence type="ECO:0000256" key="8">
    <source>
        <dbReference type="ARBA" id="ARBA00023136"/>
    </source>
</evidence>
<feature type="transmembrane region" description="Helical" evidence="12">
    <location>
        <begin position="148"/>
        <end position="168"/>
    </location>
</feature>
<accession>A0A1F6P7L9</accession>
<dbReference type="PROSITE" id="PS00379">
    <property type="entry name" value="CDP_ALCOHOL_P_TRANSF"/>
    <property type="match status" value="1"/>
</dbReference>
<evidence type="ECO:0000256" key="3">
    <source>
        <dbReference type="ARBA" id="ARBA00022516"/>
    </source>
</evidence>
<dbReference type="InterPro" id="IPR050324">
    <property type="entry name" value="CDP-alcohol_PTase-I"/>
</dbReference>
<comment type="similarity">
    <text evidence="2 11">Belongs to the CDP-alcohol phosphatidyltransferase class-I family.</text>
</comment>
<dbReference type="Pfam" id="PF01066">
    <property type="entry name" value="CDP-OH_P_transf"/>
    <property type="match status" value="1"/>
</dbReference>
<organism evidence="13 14">
    <name type="scientific">Candidatus Magasanikbacteria bacterium RIFOXYD1_FULL_40_23</name>
    <dbReference type="NCBI Taxonomy" id="1798705"/>
    <lineage>
        <taxon>Bacteria</taxon>
        <taxon>Candidatus Magasanikiibacteriota</taxon>
    </lineage>
</organism>
<dbReference type="InterPro" id="IPR043130">
    <property type="entry name" value="CDP-OH_PTrfase_TM_dom"/>
</dbReference>
<dbReference type="STRING" id="1798705.A2563_00785"/>